<dbReference type="Proteomes" id="UP001190700">
    <property type="component" value="Unassembled WGS sequence"/>
</dbReference>
<reference evidence="1 3" key="1">
    <citation type="journal article" date="2015" name="Genome Biol. Evol.">
        <title>Comparative Genomics of a Bacterivorous Green Alga Reveals Evolutionary Causalities and Consequences of Phago-Mixotrophic Mode of Nutrition.</title>
        <authorList>
            <person name="Burns J.A."/>
            <person name="Paasch A."/>
            <person name="Narechania A."/>
            <person name="Kim E."/>
        </authorList>
    </citation>
    <scope>NUCLEOTIDE SEQUENCE [LARGE SCALE GENOMIC DNA]</scope>
    <source>
        <strain evidence="1">PLY_AMNH</strain>
    </source>
</reference>
<comment type="caution">
    <text evidence="1">The sequence shown here is derived from an EMBL/GenBank/DDBJ whole genome shotgun (WGS) entry which is preliminary data.</text>
</comment>
<reference evidence="1" key="2">
    <citation type="submission" date="2023-06" db="EMBL/GenBank/DDBJ databases">
        <title>Long-read-based genome assembly of the green algal bacterivore Cymbomonas tetramitiformis.</title>
        <authorList>
            <person name="Gyaltshen Y."/>
            <person name="Rozenberg A."/>
            <person name="Paasch A."/>
            <person name="Burns J.A."/>
            <person name="Warring S."/>
            <person name="Larson R."/>
            <person name="Maurer-Alcala X."/>
            <person name="Dacks J."/>
            <person name="Kim E."/>
        </authorList>
    </citation>
    <scope>NUCLEOTIDE SEQUENCE</scope>
    <source>
        <strain evidence="1">PLY_AMNH</strain>
    </source>
</reference>
<name>A0AAE0GCI9_9CHLO</name>
<evidence type="ECO:0000313" key="3">
    <source>
        <dbReference type="Proteomes" id="UP001190700"/>
    </source>
</evidence>
<proteinExistence type="predicted"/>
<dbReference type="AlphaFoldDB" id="A0AAE0GCI9"/>
<organism evidence="1 3">
    <name type="scientific">Cymbomonas tetramitiformis</name>
    <dbReference type="NCBI Taxonomy" id="36881"/>
    <lineage>
        <taxon>Eukaryota</taxon>
        <taxon>Viridiplantae</taxon>
        <taxon>Chlorophyta</taxon>
        <taxon>Pyramimonadophyceae</taxon>
        <taxon>Pyramimonadales</taxon>
        <taxon>Pyramimonadaceae</taxon>
        <taxon>Cymbomonas</taxon>
    </lineage>
</organism>
<sequence>MSTPKKVNGRIIVDPFAAGSKILDSLELNINRHYKSNPVPEKLAFTGFEYMGVDHERIENVEAFPHTKLLDIFDAKTASVLKDANFIGTDHVVEQNVF</sequence>
<keyword evidence="3" id="KW-1185">Reference proteome</keyword>
<dbReference type="EMBL" id="LGRX02004339">
    <property type="protein sequence ID" value="KAK3280583.1"/>
    <property type="molecule type" value="Genomic_DNA"/>
</dbReference>
<protein>
    <submittedName>
        <fullName evidence="1">Uncharacterized protein</fullName>
    </submittedName>
</protein>
<dbReference type="EMBL" id="LGRX02007143">
    <property type="protein sequence ID" value="KAK3275572.1"/>
    <property type="molecule type" value="Genomic_DNA"/>
</dbReference>
<evidence type="ECO:0000313" key="2">
    <source>
        <dbReference type="EMBL" id="KAK3280583.1"/>
    </source>
</evidence>
<evidence type="ECO:0000313" key="1">
    <source>
        <dbReference type="EMBL" id="KAK3275572.1"/>
    </source>
</evidence>
<accession>A0AAE0GCI9</accession>
<gene>
    <name evidence="2" type="ORF">CYMTET_11581</name>
    <name evidence="1" type="ORF">CYMTET_16307</name>
</gene>